<reference evidence="1 2" key="1">
    <citation type="submission" date="2018-04" db="EMBL/GenBank/DDBJ databases">
        <title>Genomic Encyclopedia of Archaeal and Bacterial Type Strains, Phase II (KMG-II): from individual species to whole genera.</title>
        <authorList>
            <person name="Goeker M."/>
        </authorList>
    </citation>
    <scope>NUCLEOTIDE SEQUENCE [LARGE SCALE GENOMIC DNA]</scope>
    <source>
        <strain evidence="1 2">DSM 29329</strain>
    </source>
</reference>
<gene>
    <name evidence="1" type="ORF">C8N44_10792</name>
</gene>
<keyword evidence="2" id="KW-1185">Reference proteome</keyword>
<evidence type="ECO:0000313" key="1">
    <source>
        <dbReference type="EMBL" id="PTX49252.1"/>
    </source>
</evidence>
<dbReference type="Proteomes" id="UP000244069">
    <property type="component" value="Unassembled WGS sequence"/>
</dbReference>
<dbReference type="EMBL" id="QBKN01000007">
    <property type="protein sequence ID" value="PTX49252.1"/>
    <property type="molecule type" value="Genomic_DNA"/>
</dbReference>
<organism evidence="1 2">
    <name type="scientific">Allosediminivita pacifica</name>
    <dbReference type="NCBI Taxonomy" id="1267769"/>
    <lineage>
        <taxon>Bacteria</taxon>
        <taxon>Pseudomonadati</taxon>
        <taxon>Pseudomonadota</taxon>
        <taxon>Alphaproteobacteria</taxon>
        <taxon>Rhodobacterales</taxon>
        <taxon>Paracoccaceae</taxon>
        <taxon>Allosediminivita</taxon>
    </lineage>
</organism>
<evidence type="ECO:0000313" key="2">
    <source>
        <dbReference type="Proteomes" id="UP000244069"/>
    </source>
</evidence>
<sequence length="207" mass="23280">MLRIAWISDRSILLRNQESGWRSMQTEINRLRNIFEAIVLTGVFSVPTFGFADHVPDNLSQDLDPNYIACLMAVDDAKMEFRDALQSTCLRRMGDLCSGRNGIALPSQVVGCMNFETQRGISFLKVAANDLPSSVEKEGLFGHGYERRRSRILKDVETLENSAKPQSIETAIQQSIIMTSAAIALFWLARETQTSLERHVKASFGRH</sequence>
<protein>
    <submittedName>
        <fullName evidence="1">Uncharacterized protein</fullName>
    </submittedName>
</protein>
<comment type="caution">
    <text evidence="1">The sequence shown here is derived from an EMBL/GenBank/DDBJ whole genome shotgun (WGS) entry which is preliminary data.</text>
</comment>
<accession>A0A2T6AZL4</accession>
<proteinExistence type="predicted"/>
<dbReference type="AlphaFoldDB" id="A0A2T6AZL4"/>
<name>A0A2T6AZL4_9RHOB</name>